<evidence type="ECO:0000313" key="3">
    <source>
        <dbReference type="Proteomes" id="UP000242457"/>
    </source>
</evidence>
<organism evidence="2 3">
    <name type="scientific">Apis cerana cerana</name>
    <name type="common">Oriental honeybee</name>
    <dbReference type="NCBI Taxonomy" id="94128"/>
    <lineage>
        <taxon>Eukaryota</taxon>
        <taxon>Metazoa</taxon>
        <taxon>Ecdysozoa</taxon>
        <taxon>Arthropoda</taxon>
        <taxon>Hexapoda</taxon>
        <taxon>Insecta</taxon>
        <taxon>Pterygota</taxon>
        <taxon>Neoptera</taxon>
        <taxon>Endopterygota</taxon>
        <taxon>Hymenoptera</taxon>
        <taxon>Apocrita</taxon>
        <taxon>Aculeata</taxon>
        <taxon>Apoidea</taxon>
        <taxon>Anthophila</taxon>
        <taxon>Apidae</taxon>
        <taxon>Apis</taxon>
    </lineage>
</organism>
<evidence type="ECO:0000313" key="2">
    <source>
        <dbReference type="EMBL" id="PBC26961.1"/>
    </source>
</evidence>
<dbReference type="OrthoDB" id="5948335at2759"/>
<dbReference type="AlphaFoldDB" id="A0A2A3E7E4"/>
<reference evidence="2 3" key="1">
    <citation type="submission" date="2014-07" db="EMBL/GenBank/DDBJ databases">
        <title>Genomic and transcriptomic analysis on Apis cerana provide comprehensive insights into honey bee biology.</title>
        <authorList>
            <person name="Diao Q."/>
            <person name="Sun L."/>
            <person name="Zheng H."/>
            <person name="Zheng H."/>
            <person name="Xu S."/>
            <person name="Wang S."/>
            <person name="Zeng Z."/>
            <person name="Hu F."/>
            <person name="Su S."/>
            <person name="Wu J."/>
        </authorList>
    </citation>
    <scope>NUCLEOTIDE SEQUENCE [LARGE SCALE GENOMIC DNA]</scope>
    <source>
        <tissue evidence="2">Pupae without intestine</tissue>
    </source>
</reference>
<evidence type="ECO:0000256" key="1">
    <source>
        <dbReference type="SAM" id="MobiDB-lite"/>
    </source>
</evidence>
<feature type="compositionally biased region" description="Basic and acidic residues" evidence="1">
    <location>
        <begin position="295"/>
        <end position="306"/>
    </location>
</feature>
<dbReference type="STRING" id="94128.A0A2A3E7E4"/>
<dbReference type="Proteomes" id="UP000242457">
    <property type="component" value="Unassembled WGS sequence"/>
</dbReference>
<proteinExistence type="predicted"/>
<keyword evidence="3" id="KW-1185">Reference proteome</keyword>
<gene>
    <name evidence="2" type="ORF">APICC_10062</name>
</gene>
<name>A0A2A3E7E4_APICC</name>
<dbReference type="EMBL" id="KZ288361">
    <property type="protein sequence ID" value="PBC26961.1"/>
    <property type="molecule type" value="Genomic_DNA"/>
</dbReference>
<feature type="compositionally biased region" description="Polar residues" evidence="1">
    <location>
        <begin position="280"/>
        <end position="289"/>
    </location>
</feature>
<feature type="region of interest" description="Disordered" evidence="1">
    <location>
        <begin position="280"/>
        <end position="313"/>
    </location>
</feature>
<accession>A0A2A3E7E4</accession>
<sequence length="478" mass="54763">MGCAPSRSSCKKGGIRLMATRLTFTKGQLCNLNTYFRKLVDEAENDVSNAFAIEATVEKLVQRLMRGASDLDRRFSSMFLVSLNEPRRIKRLRFEYLLRIDALSASSSNPEQEFGSSVRVEEDASLPGFIHLKILGIGAKEIWREYVDVAGRLRRDLVKARLANLLATSIKQGISLPRRRDRVAMIEDSEGILLRIGVDGVKSREVEVRLLIGIGLSSWPCLTDYPQRIPLYHCDALLHYTAAQSIVQEAAAFLPREERVVVLDAVQRVAREFSRRSRKTGSVYTSDSPRQLYRPRPETDLLDSRPPRPLSPEIRERRIIAEHQKQLEKEIQEMHDTLIRDALRRQFSSCNTWDSNSLSSFNSSIDSIMGTITLRRYRTPIWDAIKGNSPVRSSLREKHNTDKGKFNTEMISREESPTWSTARRKELDYAESKNENEELPSWDALEATLNRRLCNYALPESLDEGVGEKLRYERTTQE</sequence>
<protein>
    <submittedName>
        <fullName evidence="2">Uncharacterized protein</fullName>
    </submittedName>
</protein>